<gene>
    <name evidence="1" type="ORF">QX249_09870</name>
</gene>
<dbReference type="RefSeq" id="WP_311019750.1">
    <property type="nucleotide sequence ID" value="NZ_JAUHGG010000003.1"/>
</dbReference>
<reference evidence="1" key="1">
    <citation type="submission" date="2023-06" db="EMBL/GenBank/DDBJ databases">
        <title>Genomic Diversity of Vibrio spp. and Metagenomic Analysis of Pathogens in Florida Gulf Coastal Waters Following Hurricane Ian.</title>
        <authorList>
            <person name="Brumfield K.D."/>
        </authorList>
    </citation>
    <scope>NUCLEOTIDE SEQUENCE</scope>
    <source>
        <strain evidence="1">WBS2B-138</strain>
    </source>
</reference>
<name>A0AAW8Q050_VIBPH</name>
<evidence type="ECO:0000313" key="1">
    <source>
        <dbReference type="EMBL" id="MDS1820964.1"/>
    </source>
</evidence>
<evidence type="ECO:0000313" key="2">
    <source>
        <dbReference type="Proteomes" id="UP001253193"/>
    </source>
</evidence>
<proteinExistence type="predicted"/>
<dbReference type="AlphaFoldDB" id="A0AAW8Q050"/>
<comment type="caution">
    <text evidence="1">The sequence shown here is derived from an EMBL/GenBank/DDBJ whole genome shotgun (WGS) entry which is preliminary data.</text>
</comment>
<dbReference type="Proteomes" id="UP001253193">
    <property type="component" value="Unassembled WGS sequence"/>
</dbReference>
<protein>
    <submittedName>
        <fullName evidence="1">Uncharacterized protein</fullName>
    </submittedName>
</protein>
<accession>A0AAW8Q050</accession>
<organism evidence="1 2">
    <name type="scientific">Vibrio parahaemolyticus</name>
    <dbReference type="NCBI Taxonomy" id="670"/>
    <lineage>
        <taxon>Bacteria</taxon>
        <taxon>Pseudomonadati</taxon>
        <taxon>Pseudomonadota</taxon>
        <taxon>Gammaproteobacteria</taxon>
        <taxon>Vibrionales</taxon>
        <taxon>Vibrionaceae</taxon>
        <taxon>Vibrio</taxon>
    </lineage>
</organism>
<sequence>MTPLSLLRLSKVDIAIPRFFTESDKEIPADILSVNESKSEVIIQSTKSIESNILYSKIYAFNRIKLLKLKVIKELSSINQYVLKVDNEMESIDSDDATNTYMGISIETPIPSLQLSVDEGSESEPTMNYPCHVISSDFLIVEVSEDCLFSNIKDCIKSAKEITLPKSRDDETIEAKILPTNVLKLGENKALIKIANNDECKNIGSIFDNEIRESFDKIIAKNTVYINDTFNKDKQ</sequence>
<dbReference type="EMBL" id="JAUHGG010000003">
    <property type="protein sequence ID" value="MDS1820964.1"/>
    <property type="molecule type" value="Genomic_DNA"/>
</dbReference>